<evidence type="ECO:0000313" key="3">
    <source>
        <dbReference type="Proteomes" id="UP000803844"/>
    </source>
</evidence>
<evidence type="ECO:0000256" key="1">
    <source>
        <dbReference type="SAM" id="MobiDB-lite"/>
    </source>
</evidence>
<protein>
    <submittedName>
        <fullName evidence="2">Uncharacterized protein</fullName>
    </submittedName>
</protein>
<feature type="compositionally biased region" description="Basic residues" evidence="1">
    <location>
        <begin position="66"/>
        <end position="78"/>
    </location>
</feature>
<name>A0A9P5CPI5_CRYP1</name>
<dbReference type="AlphaFoldDB" id="A0A9P5CPI5"/>
<keyword evidence="3" id="KW-1185">Reference proteome</keyword>
<comment type="caution">
    <text evidence="2">The sequence shown here is derived from an EMBL/GenBank/DDBJ whole genome shotgun (WGS) entry which is preliminary data.</text>
</comment>
<feature type="region of interest" description="Disordered" evidence="1">
    <location>
        <begin position="1"/>
        <end position="154"/>
    </location>
</feature>
<dbReference type="EMBL" id="MU032347">
    <property type="protein sequence ID" value="KAF3766188.1"/>
    <property type="molecule type" value="Genomic_DNA"/>
</dbReference>
<dbReference type="OrthoDB" id="5224203at2759"/>
<accession>A0A9P5CPI5</accession>
<evidence type="ECO:0000313" key="2">
    <source>
        <dbReference type="EMBL" id="KAF3766188.1"/>
    </source>
</evidence>
<feature type="compositionally biased region" description="Polar residues" evidence="1">
    <location>
        <begin position="121"/>
        <end position="142"/>
    </location>
</feature>
<organism evidence="2 3">
    <name type="scientific">Cryphonectria parasitica (strain ATCC 38755 / EP155)</name>
    <dbReference type="NCBI Taxonomy" id="660469"/>
    <lineage>
        <taxon>Eukaryota</taxon>
        <taxon>Fungi</taxon>
        <taxon>Dikarya</taxon>
        <taxon>Ascomycota</taxon>
        <taxon>Pezizomycotina</taxon>
        <taxon>Sordariomycetes</taxon>
        <taxon>Sordariomycetidae</taxon>
        <taxon>Diaporthales</taxon>
        <taxon>Cryphonectriaceae</taxon>
        <taxon>Cryphonectria-Endothia species complex</taxon>
        <taxon>Cryphonectria</taxon>
    </lineage>
</organism>
<feature type="compositionally biased region" description="Low complexity" evidence="1">
    <location>
        <begin position="12"/>
        <end position="24"/>
    </location>
</feature>
<feature type="compositionally biased region" description="Low complexity" evidence="1">
    <location>
        <begin position="107"/>
        <end position="120"/>
    </location>
</feature>
<reference evidence="2" key="1">
    <citation type="journal article" date="2020" name="Phytopathology">
        <title>Genome sequence of the chestnut blight fungus Cryphonectria parasitica EP155: A fundamental resource for an archetypical invasive plant pathogen.</title>
        <authorList>
            <person name="Crouch J.A."/>
            <person name="Dawe A."/>
            <person name="Aerts A."/>
            <person name="Barry K."/>
            <person name="Churchill A.C.L."/>
            <person name="Grimwood J."/>
            <person name="Hillman B."/>
            <person name="Milgroom M.G."/>
            <person name="Pangilinan J."/>
            <person name="Smith M."/>
            <person name="Salamov A."/>
            <person name="Schmutz J."/>
            <person name="Yadav J."/>
            <person name="Grigoriev I.V."/>
            <person name="Nuss D."/>
        </authorList>
    </citation>
    <scope>NUCLEOTIDE SEQUENCE</scope>
    <source>
        <strain evidence="2">EP155</strain>
    </source>
</reference>
<sequence length="154" mass="15838">MDAIKKVLHHSTTTTADNTVTAQRTEGDLHANAETTAALGDEPNVTGTDRPEPAAAAGAAGEHQHQHQQPRAGHHHPRQPVGATGLPPNHWPREDFTTAAGGEEEQANLTEAAAAAAAAETGNNFPGTNPHPTHSALGNRNASGEAGSVLPGRE</sequence>
<proteinExistence type="predicted"/>
<dbReference type="GeneID" id="63836745"/>
<gene>
    <name evidence="2" type="ORF">M406DRAFT_322269</name>
</gene>
<dbReference type="RefSeq" id="XP_040777149.1">
    <property type="nucleotide sequence ID" value="XM_040919616.1"/>
</dbReference>
<dbReference type="Proteomes" id="UP000803844">
    <property type="component" value="Unassembled WGS sequence"/>
</dbReference>